<proteinExistence type="predicted"/>
<dbReference type="AlphaFoldDB" id="A0A1H3PT76"/>
<reference evidence="3" key="1">
    <citation type="submission" date="2016-10" db="EMBL/GenBank/DDBJ databases">
        <authorList>
            <person name="Varghese N."/>
            <person name="Submissions S."/>
        </authorList>
    </citation>
    <scope>NUCLEOTIDE SEQUENCE [LARGE SCALE GENOMIC DNA]</scope>
    <source>
        <strain evidence="3">DSM 45245</strain>
    </source>
</reference>
<evidence type="ECO:0000256" key="1">
    <source>
        <dbReference type="SAM" id="Phobius"/>
    </source>
</evidence>
<organism evidence="2 3">
    <name type="scientific">Micromonospora pattaloongensis</name>
    <dbReference type="NCBI Taxonomy" id="405436"/>
    <lineage>
        <taxon>Bacteria</taxon>
        <taxon>Bacillati</taxon>
        <taxon>Actinomycetota</taxon>
        <taxon>Actinomycetes</taxon>
        <taxon>Micromonosporales</taxon>
        <taxon>Micromonosporaceae</taxon>
        <taxon>Micromonospora</taxon>
    </lineage>
</organism>
<keyword evidence="1" id="KW-0812">Transmembrane</keyword>
<dbReference type="InterPro" id="IPR021401">
    <property type="entry name" value="DUF3040"/>
</dbReference>
<dbReference type="Proteomes" id="UP000242415">
    <property type="component" value="Unassembled WGS sequence"/>
</dbReference>
<dbReference type="Pfam" id="PF11239">
    <property type="entry name" value="DUF3040"/>
    <property type="match status" value="1"/>
</dbReference>
<dbReference type="OrthoDB" id="3397246at2"/>
<keyword evidence="3" id="KW-1185">Reference proteome</keyword>
<name>A0A1H3PT76_9ACTN</name>
<evidence type="ECO:0008006" key="4">
    <source>
        <dbReference type="Google" id="ProtNLM"/>
    </source>
</evidence>
<keyword evidence="1" id="KW-0472">Membrane</keyword>
<keyword evidence="1" id="KW-1133">Transmembrane helix</keyword>
<protein>
    <recommendedName>
        <fullName evidence="4">DUF3040 domain-containing protein</fullName>
    </recommendedName>
</protein>
<accession>A0A1H3PT76</accession>
<evidence type="ECO:0000313" key="2">
    <source>
        <dbReference type="EMBL" id="SDZ04522.1"/>
    </source>
</evidence>
<dbReference type="RefSeq" id="WP_091556900.1">
    <property type="nucleotide sequence ID" value="NZ_FNPH01000005.1"/>
</dbReference>
<evidence type="ECO:0000313" key="3">
    <source>
        <dbReference type="Proteomes" id="UP000242415"/>
    </source>
</evidence>
<feature type="transmembrane region" description="Helical" evidence="1">
    <location>
        <begin position="37"/>
        <end position="54"/>
    </location>
</feature>
<sequence length="83" mass="9016">MLSREDQRRFDQITRQLRMSDPEFVARLGDTAATRRNRLAIVASLLLWASVPALTVIGGWAAGATSAALLGIAGVLALRARPW</sequence>
<dbReference type="EMBL" id="FNPH01000005">
    <property type="protein sequence ID" value="SDZ04522.1"/>
    <property type="molecule type" value="Genomic_DNA"/>
</dbReference>
<gene>
    <name evidence="2" type="ORF">SAMN05444365_10523</name>
</gene>